<dbReference type="PANTHER" id="PTHR30055:SF151">
    <property type="entry name" value="TRANSCRIPTIONAL REGULATORY PROTEIN"/>
    <property type="match status" value="1"/>
</dbReference>
<feature type="DNA-binding region" description="H-T-H motif" evidence="4">
    <location>
        <begin position="49"/>
        <end position="68"/>
    </location>
</feature>
<dbReference type="Pfam" id="PF00440">
    <property type="entry name" value="TetR_N"/>
    <property type="match status" value="1"/>
</dbReference>
<dbReference type="PROSITE" id="PS50977">
    <property type="entry name" value="HTH_TETR_2"/>
    <property type="match status" value="1"/>
</dbReference>
<evidence type="ECO:0000256" key="2">
    <source>
        <dbReference type="ARBA" id="ARBA00023125"/>
    </source>
</evidence>
<dbReference type="Gene3D" id="1.10.357.10">
    <property type="entry name" value="Tetracycline Repressor, domain 2"/>
    <property type="match status" value="1"/>
</dbReference>
<accession>A0A0U3BH18</accession>
<sequence length="245" mass="28101">MNENEPLSIWMRPEPADRRTARARRTLSRDQIVRAAIRIADAEGQEAASMRRIAAEIGAGAMSLYYYVPSKEDLVELMVDEVIGETRLPERPGPDWRGSLVTAANEKRALWLRHPWLATAWTHGHPIWGPNSLRQQEFVLGTLAEFDLQVDELLSLIGLYNSYVESFVRNEVGWLEETRRTKVDMAEWMRQSRPYAQQLVATGEYPMFTRVLTETMTPHMEPDERFQYGLARVLDSIAASLARLV</sequence>
<keyword evidence="1" id="KW-0805">Transcription regulation</keyword>
<evidence type="ECO:0000259" key="5">
    <source>
        <dbReference type="PROSITE" id="PS50977"/>
    </source>
</evidence>
<dbReference type="GO" id="GO:0003700">
    <property type="term" value="F:DNA-binding transcription factor activity"/>
    <property type="evidence" value="ECO:0007669"/>
    <property type="project" value="TreeGrafter"/>
</dbReference>
<gene>
    <name evidence="6" type="primary">smcReg2</name>
    <name evidence="6" type="ORF">KSSN_24360</name>
</gene>
<dbReference type="AlphaFoldDB" id="A0A0U3BH18"/>
<feature type="domain" description="HTH tetR-type" evidence="5">
    <location>
        <begin position="26"/>
        <end position="86"/>
    </location>
</feature>
<evidence type="ECO:0000256" key="1">
    <source>
        <dbReference type="ARBA" id="ARBA00023015"/>
    </source>
</evidence>
<dbReference type="InterPro" id="IPR050109">
    <property type="entry name" value="HTH-type_TetR-like_transc_reg"/>
</dbReference>
<dbReference type="PANTHER" id="PTHR30055">
    <property type="entry name" value="HTH-TYPE TRANSCRIPTIONAL REGULATOR RUTR"/>
    <property type="match status" value="1"/>
</dbReference>
<reference evidence="6" key="1">
    <citation type="submission" date="2015-10" db="EMBL/GenBank/DDBJ databases">
        <title>New simocyclinones: surprising evolutionary and biosynthetic insights.</title>
        <authorList>
            <person name="Bilyk O."/>
            <person name="Brotz E."/>
            <person name="Tokovenko B."/>
            <person name="Bechtold A."/>
            <person name="Paululat T."/>
            <person name="Luzhetskyy A."/>
        </authorList>
    </citation>
    <scope>NUCLEOTIDE SEQUENCE</scope>
    <source>
        <strain evidence="6">152608</strain>
    </source>
</reference>
<keyword evidence="3" id="KW-0804">Transcription</keyword>
<keyword evidence="2 4" id="KW-0238">DNA-binding</keyword>
<name>A0A0U3BH18_9ACTN</name>
<evidence type="ECO:0000256" key="3">
    <source>
        <dbReference type="ARBA" id="ARBA00023163"/>
    </source>
</evidence>
<evidence type="ECO:0000313" key="6">
    <source>
        <dbReference type="EMBL" id="ALT05929.1"/>
    </source>
</evidence>
<dbReference type="InterPro" id="IPR001647">
    <property type="entry name" value="HTH_TetR"/>
</dbReference>
<dbReference type="InterPro" id="IPR004111">
    <property type="entry name" value="Repressor_TetR_C"/>
</dbReference>
<dbReference type="InterPro" id="IPR036271">
    <property type="entry name" value="Tet_transcr_reg_TetR-rel_C_sf"/>
</dbReference>
<dbReference type="InterPro" id="IPR009057">
    <property type="entry name" value="Homeodomain-like_sf"/>
</dbReference>
<dbReference type="EMBL" id="KU127235">
    <property type="protein sequence ID" value="ALT05929.1"/>
    <property type="molecule type" value="Genomic_DNA"/>
</dbReference>
<evidence type="ECO:0000256" key="4">
    <source>
        <dbReference type="PROSITE-ProRule" id="PRU00335"/>
    </source>
</evidence>
<proteinExistence type="predicted"/>
<dbReference type="SUPFAM" id="SSF46689">
    <property type="entry name" value="Homeodomain-like"/>
    <property type="match status" value="1"/>
</dbReference>
<organism evidence="6">
    <name type="scientific">Kitasatospora sp. 152608</name>
    <dbReference type="NCBI Taxonomy" id="1769566"/>
    <lineage>
        <taxon>Bacteria</taxon>
        <taxon>Bacillati</taxon>
        <taxon>Actinomycetota</taxon>
        <taxon>Actinomycetes</taxon>
        <taxon>Kitasatosporales</taxon>
        <taxon>Streptomycetaceae</taxon>
        <taxon>Kitasatospora</taxon>
    </lineage>
</organism>
<dbReference type="Pfam" id="PF02909">
    <property type="entry name" value="TetR_C_1"/>
    <property type="match status" value="1"/>
</dbReference>
<protein>
    <submittedName>
        <fullName evidence="6">TetR family transcriptional regulator</fullName>
    </submittedName>
</protein>
<dbReference type="GO" id="GO:0045892">
    <property type="term" value="P:negative regulation of DNA-templated transcription"/>
    <property type="evidence" value="ECO:0007669"/>
    <property type="project" value="InterPro"/>
</dbReference>
<dbReference type="Gene3D" id="1.10.10.60">
    <property type="entry name" value="Homeodomain-like"/>
    <property type="match status" value="1"/>
</dbReference>
<dbReference type="GO" id="GO:0000976">
    <property type="term" value="F:transcription cis-regulatory region binding"/>
    <property type="evidence" value="ECO:0007669"/>
    <property type="project" value="TreeGrafter"/>
</dbReference>
<dbReference type="SUPFAM" id="SSF48498">
    <property type="entry name" value="Tetracyclin repressor-like, C-terminal domain"/>
    <property type="match status" value="1"/>
</dbReference>